<feature type="domain" description="YagK/YfjJ C-terminal" evidence="1">
    <location>
        <begin position="176"/>
        <end position="264"/>
    </location>
</feature>
<dbReference type="InterPro" id="IPR057271">
    <property type="entry name" value="YagK_YfjJ_C"/>
</dbReference>
<name>A0ABS9ICQ9_9PSED</name>
<keyword evidence="3" id="KW-1185">Reference proteome</keyword>
<dbReference type="Pfam" id="PF11726">
    <property type="entry name" value="YagK_YfjJ_C"/>
    <property type="match status" value="1"/>
</dbReference>
<reference evidence="2" key="1">
    <citation type="submission" date="2022-01" db="EMBL/GenBank/DDBJ databases">
        <title>Pseudomonas sp. nov. isolated from Antarctic regolith.</title>
        <authorList>
            <person name="Novakova D."/>
            <person name="Sedlar K."/>
        </authorList>
    </citation>
    <scope>NUCLEOTIDE SEQUENCE</scope>
    <source>
        <strain evidence="2">P2647</strain>
    </source>
</reference>
<organism evidence="2 3">
    <name type="scientific">Pseudomonas petrae</name>
    <dbReference type="NCBI Taxonomy" id="2912190"/>
    <lineage>
        <taxon>Bacteria</taxon>
        <taxon>Pseudomonadati</taxon>
        <taxon>Pseudomonadota</taxon>
        <taxon>Gammaproteobacteria</taxon>
        <taxon>Pseudomonadales</taxon>
        <taxon>Pseudomonadaceae</taxon>
        <taxon>Pseudomonas</taxon>
    </lineage>
</organism>
<dbReference type="EMBL" id="JAKJXH010000041">
    <property type="protein sequence ID" value="MCF7545440.1"/>
    <property type="molecule type" value="Genomic_DNA"/>
</dbReference>
<evidence type="ECO:0000259" key="1">
    <source>
        <dbReference type="Pfam" id="PF11726"/>
    </source>
</evidence>
<proteinExistence type="predicted"/>
<accession>A0ABS9ICQ9</accession>
<sequence length="367" mass="41620">MDEYDELCVVMGEKCIESIFDGAQNGCRQEFDGKNMFFGGVVKVVAAIRVIQETKGKALLTGKYQGFDLVTSKRGRVVVRAMRESMLEYEWAKANYKLSPYIDEFYKCRHAFPYAIRADSLMIDADDSLRQMNAFAMGVYEGITSKEFKKAERAHARAANKLYVSFVNYIDELIAVYARLVVVRIDLSYNKSELDVDELDGVFDKADEQKNSDYLFKHRDQLLKVLSKSNSPYAMVGYAWKLEYGKRRGFHYHLMLFLDGSKVMRHIAIGKAVGEMWTNEITGGRGSYWNCTGNASYYKACGVGEVDHYDAAKILAVKDAASYLVKIDRWIAVSLPGGKRCFGKGVVKKIEGKKLGRPRVKERKTTP</sequence>
<gene>
    <name evidence="2" type="ORF">L4G47_24910</name>
</gene>
<evidence type="ECO:0000313" key="2">
    <source>
        <dbReference type="EMBL" id="MCF7545440.1"/>
    </source>
</evidence>
<dbReference type="Proteomes" id="UP001162905">
    <property type="component" value="Unassembled WGS sequence"/>
</dbReference>
<dbReference type="RefSeq" id="WP_237254738.1">
    <property type="nucleotide sequence ID" value="NZ_JAKJXH010000041.1"/>
</dbReference>
<protein>
    <submittedName>
        <fullName evidence="2">Inovirus Gp2 family protein</fullName>
    </submittedName>
</protein>
<comment type="caution">
    <text evidence="2">The sequence shown here is derived from an EMBL/GenBank/DDBJ whole genome shotgun (WGS) entry which is preliminary data.</text>
</comment>
<evidence type="ECO:0000313" key="3">
    <source>
        <dbReference type="Proteomes" id="UP001162905"/>
    </source>
</evidence>